<evidence type="ECO:0000313" key="2">
    <source>
        <dbReference type="Proteomes" id="UP000299102"/>
    </source>
</evidence>
<comment type="caution">
    <text evidence="1">The sequence shown here is derived from an EMBL/GenBank/DDBJ whole genome shotgun (WGS) entry which is preliminary data.</text>
</comment>
<sequence length="117" mass="13382">MCRVCPVQSWCAPYYSINSKDDEHRTHSIELKIWDYFLPCSAPRAAALRKTCHYIKREVEKSLKIRLNGPVNTKAMHRVATALTPVEIPTLVDVCCTRMQDEGLLWRRARAVRAAGP</sequence>
<reference evidence="1 2" key="1">
    <citation type="journal article" date="2019" name="Commun. Biol.">
        <title>The bagworm genome reveals a unique fibroin gene that provides high tensile strength.</title>
        <authorList>
            <person name="Kono N."/>
            <person name="Nakamura H."/>
            <person name="Ohtoshi R."/>
            <person name="Tomita M."/>
            <person name="Numata K."/>
            <person name="Arakawa K."/>
        </authorList>
    </citation>
    <scope>NUCLEOTIDE SEQUENCE [LARGE SCALE GENOMIC DNA]</scope>
</reference>
<keyword evidence="2" id="KW-1185">Reference proteome</keyword>
<proteinExistence type="predicted"/>
<dbReference type="AlphaFoldDB" id="A0A4C1V142"/>
<organism evidence="1 2">
    <name type="scientific">Eumeta variegata</name>
    <name type="common">Bagworm moth</name>
    <name type="synonym">Eumeta japonica</name>
    <dbReference type="NCBI Taxonomy" id="151549"/>
    <lineage>
        <taxon>Eukaryota</taxon>
        <taxon>Metazoa</taxon>
        <taxon>Ecdysozoa</taxon>
        <taxon>Arthropoda</taxon>
        <taxon>Hexapoda</taxon>
        <taxon>Insecta</taxon>
        <taxon>Pterygota</taxon>
        <taxon>Neoptera</taxon>
        <taxon>Endopterygota</taxon>
        <taxon>Lepidoptera</taxon>
        <taxon>Glossata</taxon>
        <taxon>Ditrysia</taxon>
        <taxon>Tineoidea</taxon>
        <taxon>Psychidae</taxon>
        <taxon>Oiketicinae</taxon>
        <taxon>Eumeta</taxon>
    </lineage>
</organism>
<evidence type="ECO:0000313" key="1">
    <source>
        <dbReference type="EMBL" id="GBP31972.1"/>
    </source>
</evidence>
<protein>
    <submittedName>
        <fullName evidence="1">Uncharacterized protein</fullName>
    </submittedName>
</protein>
<name>A0A4C1V142_EUMVA</name>
<accession>A0A4C1V142</accession>
<dbReference type="Proteomes" id="UP000299102">
    <property type="component" value="Unassembled WGS sequence"/>
</dbReference>
<dbReference type="EMBL" id="BGZK01000253">
    <property type="protein sequence ID" value="GBP31972.1"/>
    <property type="molecule type" value="Genomic_DNA"/>
</dbReference>
<gene>
    <name evidence="1" type="ORF">EVAR_18511_1</name>
</gene>